<dbReference type="Pfam" id="PF00889">
    <property type="entry name" value="EF_TS"/>
    <property type="match status" value="1"/>
</dbReference>
<dbReference type="Gene3D" id="3.30.479.20">
    <property type="entry name" value="Elongation factor Ts, dimerisation domain"/>
    <property type="match status" value="1"/>
</dbReference>
<dbReference type="SUPFAM" id="SSF46934">
    <property type="entry name" value="UBA-like"/>
    <property type="match status" value="1"/>
</dbReference>
<comment type="subcellular location">
    <subcellularLocation>
        <location evidence="5 7">Cytoplasm</location>
    </subcellularLocation>
</comment>
<dbReference type="Proteomes" id="UP000630660">
    <property type="component" value="Unassembled WGS sequence"/>
</dbReference>
<evidence type="ECO:0000256" key="6">
    <source>
        <dbReference type="RuleBase" id="RU000642"/>
    </source>
</evidence>
<evidence type="ECO:0000256" key="5">
    <source>
        <dbReference type="HAMAP-Rule" id="MF_00050"/>
    </source>
</evidence>
<dbReference type="CDD" id="cd14275">
    <property type="entry name" value="UBA_EF-Ts"/>
    <property type="match status" value="1"/>
</dbReference>
<dbReference type="HAMAP" id="MF_00050">
    <property type="entry name" value="EF_Ts"/>
    <property type="match status" value="1"/>
</dbReference>
<name>A0A9D5QEQ8_UNCW3</name>
<dbReference type="FunFam" id="1.10.286.20:FF:000001">
    <property type="entry name" value="Elongation factor Ts"/>
    <property type="match status" value="1"/>
</dbReference>
<dbReference type="InterPro" id="IPR009060">
    <property type="entry name" value="UBA-like_sf"/>
</dbReference>
<dbReference type="InterPro" id="IPR036402">
    <property type="entry name" value="EF-Ts_dimer_sf"/>
</dbReference>
<protein>
    <recommendedName>
        <fullName evidence="2 5">Elongation factor Ts</fullName>
        <shortName evidence="5">EF-Ts</shortName>
    </recommendedName>
</protein>
<organism evidence="9 10">
    <name type="scientific">candidate division WOR-3 bacterium</name>
    <dbReference type="NCBI Taxonomy" id="2052148"/>
    <lineage>
        <taxon>Bacteria</taxon>
        <taxon>Bacteria division WOR-3</taxon>
    </lineage>
</organism>
<reference evidence="9" key="1">
    <citation type="submission" date="2019-11" db="EMBL/GenBank/DDBJ databases">
        <title>Microbial mats filling the niche in hypersaline microbial mats.</title>
        <authorList>
            <person name="Wong H.L."/>
            <person name="Macleod F.I."/>
            <person name="White R.A. III"/>
            <person name="Burns B.P."/>
        </authorList>
    </citation>
    <scope>NUCLEOTIDE SEQUENCE</scope>
    <source>
        <strain evidence="9">Bin_327</strain>
    </source>
</reference>
<dbReference type="PANTHER" id="PTHR11741:SF0">
    <property type="entry name" value="ELONGATION FACTOR TS, MITOCHONDRIAL"/>
    <property type="match status" value="1"/>
</dbReference>
<evidence type="ECO:0000256" key="4">
    <source>
        <dbReference type="ARBA" id="ARBA00022917"/>
    </source>
</evidence>
<dbReference type="Gene3D" id="1.10.286.20">
    <property type="match status" value="1"/>
</dbReference>
<dbReference type="InterPro" id="IPR014039">
    <property type="entry name" value="Transl_elong_EFTs/EF1B_dimer"/>
</dbReference>
<comment type="caution">
    <text evidence="9">The sequence shown here is derived from an EMBL/GenBank/DDBJ whole genome shotgun (WGS) entry which is preliminary data.</text>
</comment>
<dbReference type="PROSITE" id="PS01126">
    <property type="entry name" value="EF_TS_1"/>
    <property type="match status" value="1"/>
</dbReference>
<feature type="domain" description="Translation elongation factor EFTs/EF1B dimerisation" evidence="8">
    <location>
        <begin position="91"/>
        <end position="196"/>
    </location>
</feature>
<evidence type="ECO:0000256" key="1">
    <source>
        <dbReference type="ARBA" id="ARBA00005532"/>
    </source>
</evidence>
<evidence type="ECO:0000313" key="10">
    <source>
        <dbReference type="Proteomes" id="UP000630660"/>
    </source>
</evidence>
<accession>A0A9D5QEQ8</accession>
<dbReference type="Gene3D" id="1.10.8.10">
    <property type="entry name" value="DNA helicase RuvA subunit, C-terminal domain"/>
    <property type="match status" value="1"/>
</dbReference>
<dbReference type="FunFam" id="1.10.8.10:FF:000001">
    <property type="entry name" value="Elongation factor Ts"/>
    <property type="match status" value="1"/>
</dbReference>
<sequence length="197" mass="21735">MNELDSIRELRARTGAGVVDCKEALVEADGDIDKAIEILRKKGIAKADSKAGRVAKEGIIEAYIHPGAKLGVLLELNCETDFVAKNEEFQALAHDVAMHIAASDPVAVSREDVPEGVQAREKEIYTDQARESGKPDKVIDKIVEGRMDKYFKENCLLEQPFVKDPDKTVADLLKESIGKIGENIVVQRFARFKVGED</sequence>
<evidence type="ECO:0000256" key="2">
    <source>
        <dbReference type="ARBA" id="ARBA00016956"/>
    </source>
</evidence>
<keyword evidence="5" id="KW-0963">Cytoplasm</keyword>
<dbReference type="EMBL" id="WJKJ01000287">
    <property type="protein sequence ID" value="MBD3365265.1"/>
    <property type="molecule type" value="Genomic_DNA"/>
</dbReference>
<comment type="similarity">
    <text evidence="1 5 6">Belongs to the EF-Ts family.</text>
</comment>
<keyword evidence="3 5" id="KW-0251">Elongation factor</keyword>
<evidence type="ECO:0000313" key="9">
    <source>
        <dbReference type="EMBL" id="MBD3365265.1"/>
    </source>
</evidence>
<evidence type="ECO:0000256" key="7">
    <source>
        <dbReference type="RuleBase" id="RU000643"/>
    </source>
</evidence>
<dbReference type="SUPFAM" id="SSF54713">
    <property type="entry name" value="Elongation factor Ts (EF-Ts), dimerisation domain"/>
    <property type="match status" value="1"/>
</dbReference>
<evidence type="ECO:0000259" key="8">
    <source>
        <dbReference type="Pfam" id="PF00889"/>
    </source>
</evidence>
<keyword evidence="4 5" id="KW-0648">Protein biosynthesis</keyword>
<dbReference type="InterPro" id="IPR001816">
    <property type="entry name" value="Transl_elong_EFTs/EF1B"/>
</dbReference>
<proteinExistence type="inferred from homology"/>
<dbReference type="GO" id="GO:0005737">
    <property type="term" value="C:cytoplasm"/>
    <property type="evidence" value="ECO:0007669"/>
    <property type="project" value="UniProtKB-SubCell"/>
</dbReference>
<comment type="function">
    <text evidence="5 6">Associates with the EF-Tu.GDP complex and induces the exchange of GDP to GTP. It remains bound to the aminoacyl-tRNA.EF-Tu.GTP complex up to the GTP hydrolysis stage on the ribosome.</text>
</comment>
<dbReference type="PANTHER" id="PTHR11741">
    <property type="entry name" value="ELONGATION FACTOR TS"/>
    <property type="match status" value="1"/>
</dbReference>
<dbReference type="InterPro" id="IPR018101">
    <property type="entry name" value="Transl_elong_Ts_CS"/>
</dbReference>
<dbReference type="AlphaFoldDB" id="A0A9D5QEQ8"/>
<gene>
    <name evidence="5 9" type="primary">tsf</name>
    <name evidence="9" type="ORF">GF359_08630</name>
</gene>
<dbReference type="NCBIfam" id="TIGR00116">
    <property type="entry name" value="tsf"/>
    <property type="match status" value="2"/>
</dbReference>
<evidence type="ECO:0000256" key="3">
    <source>
        <dbReference type="ARBA" id="ARBA00022768"/>
    </source>
</evidence>
<dbReference type="GO" id="GO:0003746">
    <property type="term" value="F:translation elongation factor activity"/>
    <property type="evidence" value="ECO:0007669"/>
    <property type="project" value="UniProtKB-UniRule"/>
</dbReference>
<dbReference type="PROSITE" id="PS01127">
    <property type="entry name" value="EF_TS_2"/>
    <property type="match status" value="1"/>
</dbReference>
<feature type="region of interest" description="Involved in Mg(2+) ion dislocation from EF-Tu" evidence="5">
    <location>
        <begin position="80"/>
        <end position="83"/>
    </location>
</feature>